<protein>
    <submittedName>
        <fullName evidence="1">Uncharacterized protein</fullName>
    </submittedName>
</protein>
<proteinExistence type="predicted"/>
<reference evidence="2" key="1">
    <citation type="journal article" date="2015" name="Nat. Genet.">
        <title>The genome and transcriptome of the zoonotic hookworm Ancylostoma ceylanicum identify infection-specific gene families.</title>
        <authorList>
            <person name="Schwarz E.M."/>
            <person name="Hu Y."/>
            <person name="Antoshechkin I."/>
            <person name="Miller M.M."/>
            <person name="Sternberg P.W."/>
            <person name="Aroian R.V."/>
        </authorList>
    </citation>
    <scope>NUCLEOTIDE SEQUENCE</scope>
    <source>
        <strain evidence="2">HY135</strain>
    </source>
</reference>
<organism evidence="1 2">
    <name type="scientific">Ancylostoma ceylanicum</name>
    <dbReference type="NCBI Taxonomy" id="53326"/>
    <lineage>
        <taxon>Eukaryota</taxon>
        <taxon>Metazoa</taxon>
        <taxon>Ecdysozoa</taxon>
        <taxon>Nematoda</taxon>
        <taxon>Chromadorea</taxon>
        <taxon>Rhabditida</taxon>
        <taxon>Rhabditina</taxon>
        <taxon>Rhabditomorpha</taxon>
        <taxon>Strongyloidea</taxon>
        <taxon>Ancylostomatidae</taxon>
        <taxon>Ancylostomatinae</taxon>
        <taxon>Ancylostoma</taxon>
    </lineage>
</organism>
<accession>A0A016VCK0</accession>
<evidence type="ECO:0000313" key="1">
    <source>
        <dbReference type="EMBL" id="EYC24453.1"/>
    </source>
</evidence>
<keyword evidence="2" id="KW-1185">Reference proteome</keyword>
<dbReference type="Proteomes" id="UP000024635">
    <property type="component" value="Unassembled WGS sequence"/>
</dbReference>
<evidence type="ECO:0000313" key="2">
    <source>
        <dbReference type="Proteomes" id="UP000024635"/>
    </source>
</evidence>
<sequence length="155" mass="17558">MGLFSKREAIIVDYYVDGTNSDCFLSFQLSMFQTKCCKYIAQRWLQRKDGGASRLIDYYHRQSFYLRNRTKTAIDGGTNSNTWRSLAILLKELDFAALKTTALHMRKILKTGGIVDTGFTTLQINFQALKAPANPSLRPDRGYGVTSLLQILCLS</sequence>
<comment type="caution">
    <text evidence="1">The sequence shown here is derived from an EMBL/GenBank/DDBJ whole genome shotgun (WGS) entry which is preliminary data.</text>
</comment>
<dbReference type="AlphaFoldDB" id="A0A016VCK0"/>
<gene>
    <name evidence="1" type="primary">Acey_s0014.g2511</name>
    <name evidence="1" type="ORF">Y032_0014g2511</name>
</gene>
<dbReference type="EMBL" id="JARK01001350">
    <property type="protein sequence ID" value="EYC24453.1"/>
    <property type="molecule type" value="Genomic_DNA"/>
</dbReference>
<name>A0A016VCK0_9BILA</name>